<organism evidence="7 8">
    <name type="scientific">Anisodus tanguticus</name>
    <dbReference type="NCBI Taxonomy" id="243964"/>
    <lineage>
        <taxon>Eukaryota</taxon>
        <taxon>Viridiplantae</taxon>
        <taxon>Streptophyta</taxon>
        <taxon>Embryophyta</taxon>
        <taxon>Tracheophyta</taxon>
        <taxon>Spermatophyta</taxon>
        <taxon>Magnoliopsida</taxon>
        <taxon>eudicotyledons</taxon>
        <taxon>Gunneridae</taxon>
        <taxon>Pentapetalae</taxon>
        <taxon>asterids</taxon>
        <taxon>lamiids</taxon>
        <taxon>Solanales</taxon>
        <taxon>Solanaceae</taxon>
        <taxon>Solanoideae</taxon>
        <taxon>Hyoscyameae</taxon>
        <taxon>Anisodus</taxon>
    </lineage>
</organism>
<dbReference type="Pfam" id="PF05938">
    <property type="entry name" value="Self-incomp_S1"/>
    <property type="match status" value="1"/>
</dbReference>
<evidence type="ECO:0000256" key="5">
    <source>
        <dbReference type="ARBA" id="ARBA00022729"/>
    </source>
</evidence>
<accession>A0AAE1REY6</accession>
<comment type="similarity">
    <text evidence="2 6">Belongs to the plant self-incompatibility (S1) protein family.</text>
</comment>
<evidence type="ECO:0000256" key="6">
    <source>
        <dbReference type="RuleBase" id="RU367044"/>
    </source>
</evidence>
<keyword evidence="3 6" id="KW-0713">Self-incompatibility</keyword>
<dbReference type="EMBL" id="JAVYJV010000017">
    <property type="protein sequence ID" value="KAK4349442.1"/>
    <property type="molecule type" value="Genomic_DNA"/>
</dbReference>
<comment type="subcellular location">
    <subcellularLocation>
        <location evidence="1 6">Secreted</location>
    </subcellularLocation>
</comment>
<keyword evidence="5" id="KW-0732">Signal</keyword>
<dbReference type="PANTHER" id="PTHR31232:SF137">
    <property type="entry name" value="S-PROTEIN HOMOLOG"/>
    <property type="match status" value="1"/>
</dbReference>
<dbReference type="InterPro" id="IPR010264">
    <property type="entry name" value="Self-incomp_S1"/>
</dbReference>
<gene>
    <name evidence="7" type="ORF">RND71_032197</name>
</gene>
<evidence type="ECO:0000256" key="2">
    <source>
        <dbReference type="ARBA" id="ARBA00005581"/>
    </source>
</evidence>
<dbReference type="Proteomes" id="UP001291623">
    <property type="component" value="Unassembled WGS sequence"/>
</dbReference>
<keyword evidence="8" id="KW-1185">Reference proteome</keyword>
<comment type="caution">
    <text evidence="7">The sequence shown here is derived from an EMBL/GenBank/DDBJ whole genome shotgun (WGS) entry which is preliminary data.</text>
</comment>
<name>A0AAE1REY6_9SOLA</name>
<protein>
    <recommendedName>
        <fullName evidence="6">S-protein homolog</fullName>
    </recommendedName>
</protein>
<dbReference type="GO" id="GO:0060320">
    <property type="term" value="P:rejection of self pollen"/>
    <property type="evidence" value="ECO:0007669"/>
    <property type="project" value="UniProtKB-KW"/>
</dbReference>
<dbReference type="PANTHER" id="PTHR31232">
    <property type="match status" value="1"/>
</dbReference>
<reference evidence="7" key="1">
    <citation type="submission" date="2023-12" db="EMBL/GenBank/DDBJ databases">
        <title>Genome assembly of Anisodus tanguticus.</title>
        <authorList>
            <person name="Wang Y.-J."/>
        </authorList>
    </citation>
    <scope>NUCLEOTIDE SEQUENCE</scope>
    <source>
        <strain evidence="7">KB-2021</strain>
        <tissue evidence="7">Leaf</tissue>
    </source>
</reference>
<evidence type="ECO:0000313" key="7">
    <source>
        <dbReference type="EMBL" id="KAK4349442.1"/>
    </source>
</evidence>
<sequence>MAYYPYTKVQLSLLILSLINIMQITNAFSLNPKVTFRFISDLPKHTPLLKVHGQSKDDDLRVRTLKVGDKFDFSFHENFWGTTHFYCNFVWGPKLNDIDVWKKHKSLCKYPKRFKEDVYCTWLMKDSGIFLARNRNPSPSDFQFAYPWS</sequence>
<keyword evidence="4 6" id="KW-0964">Secreted</keyword>
<dbReference type="GO" id="GO:0005576">
    <property type="term" value="C:extracellular region"/>
    <property type="evidence" value="ECO:0007669"/>
    <property type="project" value="UniProtKB-SubCell"/>
</dbReference>
<evidence type="ECO:0000256" key="4">
    <source>
        <dbReference type="ARBA" id="ARBA00022525"/>
    </source>
</evidence>
<proteinExistence type="inferred from homology"/>
<evidence type="ECO:0000256" key="3">
    <source>
        <dbReference type="ARBA" id="ARBA00022471"/>
    </source>
</evidence>
<dbReference type="AlphaFoldDB" id="A0AAE1REY6"/>
<evidence type="ECO:0000313" key="8">
    <source>
        <dbReference type="Proteomes" id="UP001291623"/>
    </source>
</evidence>
<evidence type="ECO:0000256" key="1">
    <source>
        <dbReference type="ARBA" id="ARBA00004613"/>
    </source>
</evidence>